<protein>
    <submittedName>
        <fullName evidence="1">Uncharacterized protein</fullName>
    </submittedName>
</protein>
<dbReference type="PANTHER" id="PTHR33735:SF14">
    <property type="entry name" value="PHAGE CAPSID SCAFFOLDING PROTEIN (GPO) SERINE PEPTIDASE"/>
    <property type="match status" value="1"/>
</dbReference>
<gene>
    <name evidence="1" type="ORF">Acr_00g0104390</name>
</gene>
<proteinExistence type="predicted"/>
<comment type="caution">
    <text evidence="1">The sequence shown here is derived from an EMBL/GenBank/DDBJ whole genome shotgun (WGS) entry which is preliminary data.</text>
</comment>
<accession>A0A7J0E0W9</accession>
<dbReference type="PANTHER" id="PTHR33735">
    <property type="entry name" value="EXPRESSED PROTEIN"/>
    <property type="match status" value="1"/>
</dbReference>
<dbReference type="OrthoDB" id="1927611at2759"/>
<dbReference type="EMBL" id="BJWL01000474">
    <property type="protein sequence ID" value="GFS46824.1"/>
    <property type="molecule type" value="Genomic_DNA"/>
</dbReference>
<evidence type="ECO:0000313" key="1">
    <source>
        <dbReference type="EMBL" id="GFS46824.1"/>
    </source>
</evidence>
<name>A0A7J0E0W9_9ERIC</name>
<dbReference type="AlphaFoldDB" id="A0A7J0E0W9"/>
<evidence type="ECO:0000313" key="2">
    <source>
        <dbReference type="Proteomes" id="UP000585474"/>
    </source>
</evidence>
<dbReference type="Proteomes" id="UP000585474">
    <property type="component" value="Unassembled WGS sequence"/>
</dbReference>
<organism evidence="1 2">
    <name type="scientific">Actinidia rufa</name>
    <dbReference type="NCBI Taxonomy" id="165716"/>
    <lineage>
        <taxon>Eukaryota</taxon>
        <taxon>Viridiplantae</taxon>
        <taxon>Streptophyta</taxon>
        <taxon>Embryophyta</taxon>
        <taxon>Tracheophyta</taxon>
        <taxon>Spermatophyta</taxon>
        <taxon>Magnoliopsida</taxon>
        <taxon>eudicotyledons</taxon>
        <taxon>Gunneridae</taxon>
        <taxon>Pentapetalae</taxon>
        <taxon>asterids</taxon>
        <taxon>Ericales</taxon>
        <taxon>Actinidiaceae</taxon>
        <taxon>Actinidia</taxon>
    </lineage>
</organism>
<sequence length="173" mass="18823">MSTTRLMVAPGLTILQIKPCFKSQSFIVNSDSCLENSKHKDGSNWFGGLRWRKSDTKRGLVVYSSVEPGISPPNSNPNPNSCNFSSVVAGSVFCETIDGSHGKNVEAAVETAEHMTEVIEKVAEEVEKLADDIADELPEGGKLRDAIETVENAAKETVKYAQFVEDIIDKVCT</sequence>
<reference evidence="2" key="1">
    <citation type="submission" date="2019-07" db="EMBL/GenBank/DDBJ databases">
        <title>De Novo Assembly of kiwifruit Actinidia rufa.</title>
        <authorList>
            <person name="Sugita-Konishi S."/>
            <person name="Sato K."/>
            <person name="Mori E."/>
            <person name="Abe Y."/>
            <person name="Kisaki G."/>
            <person name="Hamano K."/>
            <person name="Suezawa K."/>
            <person name="Otani M."/>
            <person name="Fukuda T."/>
            <person name="Manabe T."/>
            <person name="Gomi K."/>
            <person name="Tabuchi M."/>
            <person name="Akimitsu K."/>
            <person name="Kataoka I."/>
        </authorList>
    </citation>
    <scope>NUCLEOTIDE SEQUENCE [LARGE SCALE GENOMIC DNA]</scope>
    <source>
        <strain evidence="2">cv. Fuchu</strain>
    </source>
</reference>
<keyword evidence="2" id="KW-1185">Reference proteome</keyword>